<dbReference type="SUPFAM" id="SSF52096">
    <property type="entry name" value="ClpP/crotonase"/>
    <property type="match status" value="1"/>
</dbReference>
<protein>
    <submittedName>
        <fullName evidence="3">2-(1,2-epoxy-1,2-dihydrophenyl)acetyl-CoA isomerase</fullName>
        <ecNumber evidence="3">5.3.3.18</ecNumber>
    </submittedName>
</protein>
<keyword evidence="3" id="KW-0413">Isomerase</keyword>
<evidence type="ECO:0000256" key="2">
    <source>
        <dbReference type="RuleBase" id="RU003707"/>
    </source>
</evidence>
<evidence type="ECO:0000313" key="3">
    <source>
        <dbReference type="EMBL" id="MDR7363081.1"/>
    </source>
</evidence>
<accession>A0ABU2BXE9</accession>
<dbReference type="RefSeq" id="WP_310303010.1">
    <property type="nucleotide sequence ID" value="NZ_BAAAPS010000010.1"/>
</dbReference>
<dbReference type="EMBL" id="JAVDYG010000001">
    <property type="protein sequence ID" value="MDR7363081.1"/>
    <property type="molecule type" value="Genomic_DNA"/>
</dbReference>
<dbReference type="GO" id="GO:0016853">
    <property type="term" value="F:isomerase activity"/>
    <property type="evidence" value="ECO:0007669"/>
    <property type="project" value="UniProtKB-KW"/>
</dbReference>
<evidence type="ECO:0000313" key="4">
    <source>
        <dbReference type="Proteomes" id="UP001183648"/>
    </source>
</evidence>
<dbReference type="InterPro" id="IPR018376">
    <property type="entry name" value="Enoyl-CoA_hyd/isom_CS"/>
</dbReference>
<dbReference type="EC" id="5.3.3.18" evidence="3"/>
<reference evidence="3 4" key="1">
    <citation type="submission" date="2023-07" db="EMBL/GenBank/DDBJ databases">
        <title>Sequencing the genomes of 1000 actinobacteria strains.</title>
        <authorList>
            <person name="Klenk H.-P."/>
        </authorList>
    </citation>
    <scope>NUCLEOTIDE SEQUENCE [LARGE SCALE GENOMIC DNA]</scope>
    <source>
        <strain evidence="3 4">DSM 19426</strain>
    </source>
</reference>
<keyword evidence="4" id="KW-1185">Reference proteome</keyword>
<dbReference type="CDD" id="cd06558">
    <property type="entry name" value="crotonase-like"/>
    <property type="match status" value="1"/>
</dbReference>
<dbReference type="InterPro" id="IPR029045">
    <property type="entry name" value="ClpP/crotonase-like_dom_sf"/>
</dbReference>
<dbReference type="PANTHER" id="PTHR43459">
    <property type="entry name" value="ENOYL-COA HYDRATASE"/>
    <property type="match status" value="1"/>
</dbReference>
<dbReference type="InterPro" id="IPR001753">
    <property type="entry name" value="Enoyl-CoA_hydra/iso"/>
</dbReference>
<dbReference type="Proteomes" id="UP001183648">
    <property type="component" value="Unassembled WGS sequence"/>
</dbReference>
<dbReference type="Pfam" id="PF00378">
    <property type="entry name" value="ECH_1"/>
    <property type="match status" value="1"/>
</dbReference>
<evidence type="ECO:0000256" key="1">
    <source>
        <dbReference type="ARBA" id="ARBA00005254"/>
    </source>
</evidence>
<dbReference type="InterPro" id="IPR014748">
    <property type="entry name" value="Enoyl-CoA_hydra_C"/>
</dbReference>
<sequence length="268" mass="28467">MSQSSEQRPGVEVTREGGVATLRLTRPEAMNSLDVATKEALRDAVREVADDTSVRCVVLTGSGRAFCVGQDLKEHIGLLAEGAESLFRTVPEHYNPTVLALATMPKPVVAAVNGVAAGAGASLALASDYRLVADTAGFNLAFAGIALSCDTGVSWTLPRIVGRAKAIELLYEPRTIPADEALELGLASRVVPAAELEDTVHELAHRLAQGPTQAYAAIRRSVEYSSTHALPESLAHEAEMMTFTGGTQDHRDAVEAFVAKRKPVFHGR</sequence>
<gene>
    <name evidence="3" type="ORF">J2S63_002634</name>
</gene>
<dbReference type="Gene3D" id="3.90.226.10">
    <property type="entry name" value="2-enoyl-CoA Hydratase, Chain A, domain 1"/>
    <property type="match status" value="1"/>
</dbReference>
<name>A0ABU2BXE9_9ACTN</name>
<dbReference type="Gene3D" id="1.10.12.10">
    <property type="entry name" value="Lyase 2-enoyl-coa Hydratase, Chain A, domain 2"/>
    <property type="match status" value="1"/>
</dbReference>
<proteinExistence type="inferred from homology"/>
<comment type="caution">
    <text evidence="3">The sequence shown here is derived from an EMBL/GenBank/DDBJ whole genome shotgun (WGS) entry which is preliminary data.</text>
</comment>
<comment type="similarity">
    <text evidence="1 2">Belongs to the enoyl-CoA hydratase/isomerase family.</text>
</comment>
<organism evidence="3 4">
    <name type="scientific">Nocardioides marmoribigeumensis</name>
    <dbReference type="NCBI Taxonomy" id="433649"/>
    <lineage>
        <taxon>Bacteria</taxon>
        <taxon>Bacillati</taxon>
        <taxon>Actinomycetota</taxon>
        <taxon>Actinomycetes</taxon>
        <taxon>Propionibacteriales</taxon>
        <taxon>Nocardioidaceae</taxon>
        <taxon>Nocardioides</taxon>
    </lineage>
</organism>
<dbReference type="PANTHER" id="PTHR43459:SF1">
    <property type="entry name" value="EG:BACN32G11.4 PROTEIN"/>
    <property type="match status" value="1"/>
</dbReference>
<dbReference type="PROSITE" id="PS00166">
    <property type="entry name" value="ENOYL_COA_HYDRATASE"/>
    <property type="match status" value="1"/>
</dbReference>